<dbReference type="Proteomes" id="UP000789759">
    <property type="component" value="Unassembled WGS sequence"/>
</dbReference>
<accession>A0A9N9IP56</accession>
<protein>
    <submittedName>
        <fullName evidence="1">20190_t:CDS:1</fullName>
    </submittedName>
</protein>
<proteinExistence type="predicted"/>
<name>A0A9N9IP56_9GLOM</name>
<organism evidence="1 2">
    <name type="scientific">Cetraspora pellucida</name>
    <dbReference type="NCBI Taxonomy" id="1433469"/>
    <lineage>
        <taxon>Eukaryota</taxon>
        <taxon>Fungi</taxon>
        <taxon>Fungi incertae sedis</taxon>
        <taxon>Mucoromycota</taxon>
        <taxon>Glomeromycotina</taxon>
        <taxon>Glomeromycetes</taxon>
        <taxon>Diversisporales</taxon>
        <taxon>Gigasporaceae</taxon>
        <taxon>Cetraspora</taxon>
    </lineage>
</organism>
<gene>
    <name evidence="1" type="ORF">CPELLU_LOCUS14244</name>
</gene>
<evidence type="ECO:0000313" key="2">
    <source>
        <dbReference type="Proteomes" id="UP000789759"/>
    </source>
</evidence>
<evidence type="ECO:0000313" key="1">
    <source>
        <dbReference type="EMBL" id="CAG8743810.1"/>
    </source>
</evidence>
<sequence>MTTSRLSHLLYPPRGSYAVGVTRNCSNLSLAEKNELYATTLIKHIQALRGISSSMIQSDNDINIYSLYKNLNFVIRPRWRDKYQIGQEEIERFIIHMAKSKNAIGLFVTNIGFKDEA</sequence>
<dbReference type="AlphaFoldDB" id="A0A9N9IP56"/>
<comment type="caution">
    <text evidence="1">The sequence shown here is derived from an EMBL/GenBank/DDBJ whole genome shotgun (WGS) entry which is preliminary data.</text>
</comment>
<reference evidence="1" key="1">
    <citation type="submission" date="2021-06" db="EMBL/GenBank/DDBJ databases">
        <authorList>
            <person name="Kallberg Y."/>
            <person name="Tangrot J."/>
            <person name="Rosling A."/>
        </authorList>
    </citation>
    <scope>NUCLEOTIDE SEQUENCE</scope>
    <source>
        <strain evidence="1">FL966</strain>
    </source>
</reference>
<dbReference type="OrthoDB" id="1933483at2759"/>
<dbReference type="EMBL" id="CAJVQA010016561">
    <property type="protein sequence ID" value="CAG8743810.1"/>
    <property type="molecule type" value="Genomic_DNA"/>
</dbReference>
<feature type="non-terminal residue" evidence="1">
    <location>
        <position position="117"/>
    </location>
</feature>
<keyword evidence="2" id="KW-1185">Reference proteome</keyword>